<reference evidence="1 2" key="1">
    <citation type="journal article" date="2023" name="Science">
        <title>Complex scaffold remodeling in plant triterpene biosynthesis.</title>
        <authorList>
            <person name="De La Pena R."/>
            <person name="Hodgson H."/>
            <person name="Liu J.C."/>
            <person name="Stephenson M.J."/>
            <person name="Martin A.C."/>
            <person name="Owen C."/>
            <person name="Harkess A."/>
            <person name="Leebens-Mack J."/>
            <person name="Jimenez L.E."/>
            <person name="Osbourn A."/>
            <person name="Sattely E.S."/>
        </authorList>
    </citation>
    <scope>NUCLEOTIDE SEQUENCE [LARGE SCALE GENOMIC DNA]</scope>
    <source>
        <strain evidence="2">cv. JPN11</strain>
        <tissue evidence="1">Leaf</tissue>
    </source>
</reference>
<comment type="caution">
    <text evidence="1">The sequence shown here is derived from an EMBL/GenBank/DDBJ whole genome shotgun (WGS) entry which is preliminary data.</text>
</comment>
<dbReference type="Proteomes" id="UP001164539">
    <property type="component" value="Chromosome 8"/>
</dbReference>
<organism evidence="1 2">
    <name type="scientific">Melia azedarach</name>
    <name type="common">Chinaberry tree</name>
    <dbReference type="NCBI Taxonomy" id="155640"/>
    <lineage>
        <taxon>Eukaryota</taxon>
        <taxon>Viridiplantae</taxon>
        <taxon>Streptophyta</taxon>
        <taxon>Embryophyta</taxon>
        <taxon>Tracheophyta</taxon>
        <taxon>Spermatophyta</taxon>
        <taxon>Magnoliopsida</taxon>
        <taxon>eudicotyledons</taxon>
        <taxon>Gunneridae</taxon>
        <taxon>Pentapetalae</taxon>
        <taxon>rosids</taxon>
        <taxon>malvids</taxon>
        <taxon>Sapindales</taxon>
        <taxon>Meliaceae</taxon>
        <taxon>Melia</taxon>
    </lineage>
</organism>
<gene>
    <name evidence="1" type="ORF">OWV82_015944</name>
</gene>
<dbReference type="EMBL" id="CM051401">
    <property type="protein sequence ID" value="KAJ4713913.1"/>
    <property type="molecule type" value="Genomic_DNA"/>
</dbReference>
<proteinExistence type="predicted"/>
<evidence type="ECO:0000313" key="2">
    <source>
        <dbReference type="Proteomes" id="UP001164539"/>
    </source>
</evidence>
<protein>
    <submittedName>
        <fullName evidence="1">Cytochrome P450</fullName>
    </submittedName>
</protein>
<evidence type="ECO:0000313" key="1">
    <source>
        <dbReference type="EMBL" id="KAJ4713913.1"/>
    </source>
</evidence>
<name>A0ACC1XRH0_MELAZ</name>
<sequence length="510" mass="58139">MILQLISYAFLLIFSALVLKSIFSKHSRRLPPSPLAFPIIGHLHLLGPAMHHSFHKLSLSYGPLISLRLGSHLCVVASSPELARELLKTYELTFSSRKHNSAIDYLTYSSSFAFAPYGPYWKFIKKLSTVELLGSRTIGQFLPIRTKELHHLVKFLHDKSLDGESVNITDELLKLTNNIISQMMLSIRCSGTDGQAEEARTLVREVTQIFGEFNISDIIWIFKNFDLQGFRKRFKDIHRRYDSLLEKIITNRERVRKEKNRRTGDGDVEEVKDFLDIMLDALENENLEIHLTRNHIKALILDFLTAATDTTSMAIEWALAELINHPTVLHKAQKEIDQVVGTGRLVEESDGPHLPYIQAIVKETFRLHPPIPLLARKSTQDCKVENYTIPEGTLLFVNIWSMGRDAKIWENPLEFQPERFLLQSNEGEIDVRGLHYQLLPFGTGRRGCPGISLAMQELPTTLAAMIQCFNWQVDDHMVDMSERPGLTAPRAHDLVCAPIARCIPSNLKPY</sequence>
<accession>A0ACC1XRH0</accession>
<keyword evidence="2" id="KW-1185">Reference proteome</keyword>